<protein>
    <submittedName>
        <fullName evidence="1">Uncharacterized protein</fullName>
    </submittedName>
</protein>
<dbReference type="EMBL" id="RCHU02000013">
    <property type="protein sequence ID" value="KAL3574049.1"/>
    <property type="molecule type" value="Genomic_DNA"/>
</dbReference>
<name>A0ACC4B643_POPAL</name>
<dbReference type="Proteomes" id="UP000309997">
    <property type="component" value="Unassembled WGS sequence"/>
</dbReference>
<accession>A0ACC4B643</accession>
<keyword evidence="2" id="KW-1185">Reference proteome</keyword>
<comment type="caution">
    <text evidence="1">The sequence shown here is derived from an EMBL/GenBank/DDBJ whole genome shotgun (WGS) entry which is preliminary data.</text>
</comment>
<organism evidence="1 2">
    <name type="scientific">Populus alba</name>
    <name type="common">White poplar</name>
    <dbReference type="NCBI Taxonomy" id="43335"/>
    <lineage>
        <taxon>Eukaryota</taxon>
        <taxon>Viridiplantae</taxon>
        <taxon>Streptophyta</taxon>
        <taxon>Embryophyta</taxon>
        <taxon>Tracheophyta</taxon>
        <taxon>Spermatophyta</taxon>
        <taxon>Magnoliopsida</taxon>
        <taxon>eudicotyledons</taxon>
        <taxon>Gunneridae</taxon>
        <taxon>Pentapetalae</taxon>
        <taxon>rosids</taxon>
        <taxon>fabids</taxon>
        <taxon>Malpighiales</taxon>
        <taxon>Salicaceae</taxon>
        <taxon>Saliceae</taxon>
        <taxon>Populus</taxon>
    </lineage>
</organism>
<reference evidence="1 2" key="1">
    <citation type="journal article" date="2024" name="Plant Biotechnol. J.">
        <title>Genome and CRISPR/Cas9 system of a widespread forest tree (Populus alba) in the world.</title>
        <authorList>
            <person name="Liu Y.J."/>
            <person name="Jiang P.F."/>
            <person name="Han X.M."/>
            <person name="Li X.Y."/>
            <person name="Wang H.M."/>
            <person name="Wang Y.J."/>
            <person name="Wang X.X."/>
            <person name="Zeng Q.Y."/>
        </authorList>
    </citation>
    <scope>NUCLEOTIDE SEQUENCE [LARGE SCALE GENOMIC DNA]</scope>
    <source>
        <strain evidence="2">cv. PAL-ZL1</strain>
    </source>
</reference>
<proteinExistence type="predicted"/>
<sequence>MQTLLVLDRRLPYAATSPMLASCFVFCLLGERYSQLVRTSTIPEHVTSECCHVRVPENEQSNVVNHSLQQWQPQNETEKASTSKQCCSCWPSQLNSDFDWNLL</sequence>
<evidence type="ECO:0000313" key="1">
    <source>
        <dbReference type="EMBL" id="KAL3574049.1"/>
    </source>
</evidence>
<gene>
    <name evidence="1" type="ORF">D5086_024662</name>
</gene>
<evidence type="ECO:0000313" key="2">
    <source>
        <dbReference type="Proteomes" id="UP000309997"/>
    </source>
</evidence>